<accession>A0A382XIU6</accession>
<proteinExistence type="predicted"/>
<protein>
    <submittedName>
        <fullName evidence="1">Uncharacterized protein</fullName>
    </submittedName>
</protein>
<dbReference type="AlphaFoldDB" id="A0A382XIU6"/>
<reference evidence="1" key="1">
    <citation type="submission" date="2018-05" db="EMBL/GenBank/DDBJ databases">
        <authorList>
            <person name="Lanie J.A."/>
            <person name="Ng W.-L."/>
            <person name="Kazmierczak K.M."/>
            <person name="Andrzejewski T.M."/>
            <person name="Davidsen T.M."/>
            <person name="Wayne K.J."/>
            <person name="Tettelin H."/>
            <person name="Glass J.I."/>
            <person name="Rusch D."/>
            <person name="Podicherti R."/>
            <person name="Tsui H.-C.T."/>
            <person name="Winkler M.E."/>
        </authorList>
    </citation>
    <scope>NUCLEOTIDE SEQUENCE</scope>
</reference>
<gene>
    <name evidence="1" type="ORF">METZ01_LOCUS423608</name>
</gene>
<dbReference type="EMBL" id="UINC01167966">
    <property type="protein sequence ID" value="SVD70754.1"/>
    <property type="molecule type" value="Genomic_DNA"/>
</dbReference>
<organism evidence="1">
    <name type="scientific">marine metagenome</name>
    <dbReference type="NCBI Taxonomy" id="408172"/>
    <lineage>
        <taxon>unclassified sequences</taxon>
        <taxon>metagenomes</taxon>
        <taxon>ecological metagenomes</taxon>
    </lineage>
</organism>
<sequence>MAVLVEGISVIVRMDRINDTYPGGWESFVFDCPNSTLCADSNIARVGFLDPDDVDSFCKQLETYGLVSQREGKAIDFVVADQLQGLTVDCDWLKVGHVEIDGNSVAAARLSGCEVNIIDKPEGWEFEGSLSATPNFVPCESVDEDLIFLRKEGDLEVFLHKKTGKEVFRGRITKD</sequence>
<evidence type="ECO:0000313" key="1">
    <source>
        <dbReference type="EMBL" id="SVD70754.1"/>
    </source>
</evidence>
<name>A0A382XIU6_9ZZZZ</name>